<dbReference type="PANTHER" id="PTHR42708:SF1">
    <property type="entry name" value="GLIDING MOTILITY PROTEIN MGLA"/>
    <property type="match status" value="1"/>
</dbReference>
<dbReference type="SUPFAM" id="SSF52540">
    <property type="entry name" value="P-loop containing nucleoside triphosphate hydrolases"/>
    <property type="match status" value="1"/>
</dbReference>
<feature type="compositionally biased region" description="Gly residues" evidence="1">
    <location>
        <begin position="48"/>
        <end position="63"/>
    </location>
</feature>
<evidence type="ECO:0000256" key="1">
    <source>
        <dbReference type="SAM" id="MobiDB-lite"/>
    </source>
</evidence>
<dbReference type="EMBL" id="JAVRER010000029">
    <property type="protein sequence ID" value="MDT0417576.1"/>
    <property type="molecule type" value="Genomic_DNA"/>
</dbReference>
<dbReference type="InterPro" id="IPR027417">
    <property type="entry name" value="P-loop_NTPase"/>
</dbReference>
<organism evidence="2 3">
    <name type="scientific">Streptomyces evansiae</name>
    <dbReference type="NCBI Taxonomy" id="3075535"/>
    <lineage>
        <taxon>Bacteria</taxon>
        <taxon>Bacillati</taxon>
        <taxon>Actinomycetota</taxon>
        <taxon>Actinomycetes</taxon>
        <taxon>Kitasatosporales</taxon>
        <taxon>Streptomycetaceae</taxon>
        <taxon>Streptomyces</taxon>
    </lineage>
</organism>
<dbReference type="RefSeq" id="WP_093853089.1">
    <property type="nucleotide sequence ID" value="NZ_JAVRER010000029.1"/>
</dbReference>
<evidence type="ECO:0000313" key="3">
    <source>
        <dbReference type="Proteomes" id="UP001183607"/>
    </source>
</evidence>
<sequence>MGDGRSYATGERLILKIVVSGGPATGKTSFVGAARGTGSAWGSARVGGPVGEGGAPDGDGLGGEEPVPASPQPYGPVVAYEPTGGAYEPAGGTGERGGGEGAVALDFGRLVLRPDLTVCVFGVPGLERSAALCEDMCAGALGAVVLVDTGRLAESFALVDRLEERALPFVVVVNRFAGPIAYTPEQVASALGLSPGVPVLAGDVRETTTVRHVLAELVAYTGRFRAARLLEAVSR</sequence>
<protein>
    <submittedName>
        <fullName evidence="2">ATP/GTP-binding protein</fullName>
    </submittedName>
</protein>
<dbReference type="Proteomes" id="UP001183607">
    <property type="component" value="Unassembled WGS sequence"/>
</dbReference>
<evidence type="ECO:0000313" key="2">
    <source>
        <dbReference type="EMBL" id="MDT0417576.1"/>
    </source>
</evidence>
<proteinExistence type="predicted"/>
<gene>
    <name evidence="2" type="ORF">RM574_19005</name>
</gene>
<reference evidence="3" key="1">
    <citation type="submission" date="2023-07" db="EMBL/GenBank/DDBJ databases">
        <title>30 novel species of actinomycetes from the DSMZ collection.</title>
        <authorList>
            <person name="Nouioui I."/>
        </authorList>
    </citation>
    <scope>NUCLEOTIDE SEQUENCE [LARGE SCALE GENOMIC DNA]</scope>
    <source>
        <strain evidence="3">DSM 41982</strain>
    </source>
</reference>
<accession>A0ABD5E826</accession>
<name>A0ABD5E826_9ACTN</name>
<dbReference type="InterPro" id="IPR052705">
    <property type="entry name" value="Gliding_Motility_GTPase"/>
</dbReference>
<comment type="caution">
    <text evidence="2">The sequence shown here is derived from an EMBL/GenBank/DDBJ whole genome shotgun (WGS) entry which is preliminary data.</text>
</comment>
<dbReference type="AlphaFoldDB" id="A0ABD5E826"/>
<dbReference type="PANTHER" id="PTHR42708">
    <property type="entry name" value="ATP/GTP-BINDING PROTEIN-RELATED"/>
    <property type="match status" value="1"/>
</dbReference>
<feature type="region of interest" description="Disordered" evidence="1">
    <location>
        <begin position="40"/>
        <end position="70"/>
    </location>
</feature>